<sequence length="59" mass="6856">MIDYKNTSNISDVSQKEDIDDSEHIYKIVTVSFVITSTIGILMCHVFNMYKQRDKVLPM</sequence>
<evidence type="ECO:0000313" key="2">
    <source>
        <dbReference type="EMBL" id="QHS83602.1"/>
    </source>
</evidence>
<keyword evidence="1" id="KW-0812">Transmembrane</keyword>
<proteinExistence type="predicted"/>
<dbReference type="AlphaFoldDB" id="A0A6C0AV12"/>
<reference evidence="2" key="1">
    <citation type="journal article" date="2020" name="Nature">
        <title>Giant virus diversity and host interactions through global metagenomics.</title>
        <authorList>
            <person name="Schulz F."/>
            <person name="Roux S."/>
            <person name="Paez-Espino D."/>
            <person name="Jungbluth S."/>
            <person name="Walsh D.A."/>
            <person name="Denef V.J."/>
            <person name="McMahon K.D."/>
            <person name="Konstantinidis K.T."/>
            <person name="Eloe-Fadrosh E.A."/>
            <person name="Kyrpides N.C."/>
            <person name="Woyke T."/>
        </authorList>
    </citation>
    <scope>NUCLEOTIDE SEQUENCE</scope>
    <source>
        <strain evidence="2">GVMAG-S-ERX555961-36</strain>
    </source>
</reference>
<feature type="transmembrane region" description="Helical" evidence="1">
    <location>
        <begin position="25"/>
        <end position="50"/>
    </location>
</feature>
<dbReference type="EMBL" id="MN738761">
    <property type="protein sequence ID" value="QHS83602.1"/>
    <property type="molecule type" value="Genomic_DNA"/>
</dbReference>
<name>A0A6C0AV12_9ZZZZ</name>
<evidence type="ECO:0000256" key="1">
    <source>
        <dbReference type="SAM" id="Phobius"/>
    </source>
</evidence>
<keyword evidence="1" id="KW-0472">Membrane</keyword>
<keyword evidence="1" id="KW-1133">Transmembrane helix</keyword>
<accession>A0A6C0AV12</accession>
<protein>
    <submittedName>
        <fullName evidence="2">Uncharacterized protein</fullName>
    </submittedName>
</protein>
<organism evidence="2">
    <name type="scientific">viral metagenome</name>
    <dbReference type="NCBI Taxonomy" id="1070528"/>
    <lineage>
        <taxon>unclassified sequences</taxon>
        <taxon>metagenomes</taxon>
        <taxon>organismal metagenomes</taxon>
    </lineage>
</organism>